<evidence type="ECO:0000313" key="1">
    <source>
        <dbReference type="EMBL" id="KAK1258599.1"/>
    </source>
</evidence>
<reference evidence="1" key="2">
    <citation type="submission" date="2023-06" db="EMBL/GenBank/DDBJ databases">
        <authorList>
            <person name="Ma L."/>
            <person name="Liu K.-W."/>
            <person name="Li Z."/>
            <person name="Hsiao Y.-Y."/>
            <person name="Qi Y."/>
            <person name="Fu T."/>
            <person name="Tang G."/>
            <person name="Zhang D."/>
            <person name="Sun W.-H."/>
            <person name="Liu D.-K."/>
            <person name="Li Y."/>
            <person name="Chen G.-Z."/>
            <person name="Liu X.-D."/>
            <person name="Liao X.-Y."/>
            <person name="Jiang Y.-T."/>
            <person name="Yu X."/>
            <person name="Hao Y."/>
            <person name="Huang J."/>
            <person name="Zhao X.-W."/>
            <person name="Ke S."/>
            <person name="Chen Y.-Y."/>
            <person name="Wu W.-L."/>
            <person name="Hsu J.-L."/>
            <person name="Lin Y.-F."/>
            <person name="Huang M.-D."/>
            <person name="Li C.-Y."/>
            <person name="Huang L."/>
            <person name="Wang Z.-W."/>
            <person name="Zhao X."/>
            <person name="Zhong W.-Y."/>
            <person name="Peng D.-H."/>
            <person name="Ahmad S."/>
            <person name="Lan S."/>
            <person name="Zhang J.-S."/>
            <person name="Tsai W.-C."/>
            <person name="Van De Peer Y."/>
            <person name="Liu Z.-J."/>
        </authorList>
    </citation>
    <scope>NUCLEOTIDE SEQUENCE</scope>
    <source>
        <strain evidence="1">SCP</strain>
        <tissue evidence="1">Leaves</tissue>
    </source>
</reference>
<keyword evidence="2" id="KW-1185">Reference proteome</keyword>
<organism evidence="1 2">
    <name type="scientific">Acorus gramineus</name>
    <name type="common">Dwarf sweet flag</name>
    <dbReference type="NCBI Taxonomy" id="55184"/>
    <lineage>
        <taxon>Eukaryota</taxon>
        <taxon>Viridiplantae</taxon>
        <taxon>Streptophyta</taxon>
        <taxon>Embryophyta</taxon>
        <taxon>Tracheophyta</taxon>
        <taxon>Spermatophyta</taxon>
        <taxon>Magnoliopsida</taxon>
        <taxon>Liliopsida</taxon>
        <taxon>Acoraceae</taxon>
        <taxon>Acorus</taxon>
    </lineage>
</organism>
<protein>
    <submittedName>
        <fullName evidence="1">Beta-galactosidase 17</fullName>
    </submittedName>
</protein>
<dbReference type="EMBL" id="JAUJYN010000014">
    <property type="protein sequence ID" value="KAK1258599.1"/>
    <property type="molecule type" value="Genomic_DNA"/>
</dbReference>
<sequence length="155" mass="17074">MNQKPTRRGGRRKNHWVMMACKGSRKGKLLFAVLLTLSLWAFFPTIAPLPALSSSSPPSFSSSSSEHGIYFLHQGTNHGFRISDDMFWKDNQPFQIIGGDLHYFRVLPQACLDKMKADTVGAVSDTCLGRVRAVFGSDTGTGPPGKSADIIDERE</sequence>
<dbReference type="AlphaFoldDB" id="A0AAV9A390"/>
<evidence type="ECO:0000313" key="2">
    <source>
        <dbReference type="Proteomes" id="UP001179952"/>
    </source>
</evidence>
<gene>
    <name evidence="1" type="ORF">QJS04_geneDACA024428</name>
</gene>
<accession>A0AAV9A390</accession>
<name>A0AAV9A390_ACOGR</name>
<comment type="caution">
    <text evidence="1">The sequence shown here is derived from an EMBL/GenBank/DDBJ whole genome shotgun (WGS) entry which is preliminary data.</text>
</comment>
<reference evidence="1" key="1">
    <citation type="journal article" date="2023" name="Nat. Commun.">
        <title>Diploid and tetraploid genomes of Acorus and the evolution of monocots.</title>
        <authorList>
            <person name="Ma L."/>
            <person name="Liu K.W."/>
            <person name="Li Z."/>
            <person name="Hsiao Y.Y."/>
            <person name="Qi Y."/>
            <person name="Fu T."/>
            <person name="Tang G.D."/>
            <person name="Zhang D."/>
            <person name="Sun W.H."/>
            <person name="Liu D.K."/>
            <person name="Li Y."/>
            <person name="Chen G.Z."/>
            <person name="Liu X.D."/>
            <person name="Liao X.Y."/>
            <person name="Jiang Y.T."/>
            <person name="Yu X."/>
            <person name="Hao Y."/>
            <person name="Huang J."/>
            <person name="Zhao X.W."/>
            <person name="Ke S."/>
            <person name="Chen Y.Y."/>
            <person name="Wu W.L."/>
            <person name="Hsu J.L."/>
            <person name="Lin Y.F."/>
            <person name="Huang M.D."/>
            <person name="Li C.Y."/>
            <person name="Huang L."/>
            <person name="Wang Z.W."/>
            <person name="Zhao X."/>
            <person name="Zhong W.Y."/>
            <person name="Peng D.H."/>
            <person name="Ahmad S."/>
            <person name="Lan S."/>
            <person name="Zhang J.S."/>
            <person name="Tsai W.C."/>
            <person name="Van de Peer Y."/>
            <person name="Liu Z.J."/>
        </authorList>
    </citation>
    <scope>NUCLEOTIDE SEQUENCE</scope>
    <source>
        <strain evidence="1">SCP</strain>
    </source>
</reference>
<proteinExistence type="predicted"/>
<dbReference type="Proteomes" id="UP001179952">
    <property type="component" value="Unassembled WGS sequence"/>
</dbReference>